<organism evidence="1 2">
    <name type="scientific">Hominisplanchenecus murintestinalis</name>
    <dbReference type="NCBI Taxonomy" id="2941517"/>
    <lineage>
        <taxon>Bacteria</taxon>
        <taxon>Bacillati</taxon>
        <taxon>Bacillota</taxon>
        <taxon>Clostridia</taxon>
        <taxon>Lachnospirales</taxon>
        <taxon>Lachnospiraceae</taxon>
        <taxon>Hominisplanchenecus</taxon>
    </lineage>
</organism>
<sequence length="756" mass="88106">MFEHRKIQGLNDFFMELDSRKEKGVYFYRINGFNEEIREFIGRYYEAARLSGVVIEGRIPNPDERNLSYYNEIMGMDFQMSMGFITSSLRKWLPRMNDFQRNQVAASMYDSLDSLRRAGKNENMLKNAYIKFMCWLYYKFERIVNQLGGNRVPKILYEGEISSYELMLVSILSHAGCDVVLLQYRGDDSYRRLDAPSALSDSLALPEMEAFPEGFCIRSLREQMQQKAEQERLYGKKPQAANCTNAWISGEGLADITLAAIGRGSDPKLFYNCFIRINGAEDKLVYMNELYQFYLELKNAKRRLVIVDGGIPQPDMQEIGEIRRKNYQRQDQMLMDLSANIRHGSEELRRIMVRAFIDMMLEEAKNPGMNLNRLTNKAVYLLCWLKRYQGKLFGGWRLPEISCFIHMGACQNENEALFLRFLARLPVDVLVLNPNLNIKCCLEDRMLYEINYQESVTADKFPQESSGVRIGTAAYHAERELDTLMYQNSGMYRNQQYRKANAVMLQTMYEEIALLWDQELRFRPSFDTVDDVVSLPVIFAKVSGVKNRDVAKYWSGIKALLTEDTLLIQDVPYIAPTDANPFKAYATEFFRNGKVQKEKIKAHQTYRYGVLREEIQEHMLDKLQLLIDRREIKGTFENGTEYTIVSVALNLGKEVVRLIQKFDFTKKNPKIVYINTGERPISLEDSIVTAYLSMLGFDVVFFVPTGYQSVEQYFVGKFLEEHQTGDYLYDLQVPDFRMISLNTRPTWRDKFFKRGI</sequence>
<evidence type="ECO:0000313" key="1">
    <source>
        <dbReference type="EMBL" id="TGX98625.1"/>
    </source>
</evidence>
<dbReference type="Proteomes" id="UP000307720">
    <property type="component" value="Unassembled WGS sequence"/>
</dbReference>
<protein>
    <submittedName>
        <fullName evidence="1">Uncharacterized protein</fullName>
    </submittedName>
</protein>
<reference evidence="1" key="1">
    <citation type="submission" date="2019-04" db="EMBL/GenBank/DDBJ databases">
        <title>Microbes associate with the intestines of laboratory mice.</title>
        <authorList>
            <person name="Navarre W."/>
            <person name="Wong E."/>
            <person name="Huang K."/>
            <person name="Tropini C."/>
            <person name="Ng K."/>
            <person name="Yu B."/>
        </authorList>
    </citation>
    <scope>NUCLEOTIDE SEQUENCE</scope>
    <source>
        <strain evidence="1">NM72_1-8</strain>
    </source>
</reference>
<gene>
    <name evidence="1" type="ORF">E5357_08115</name>
</gene>
<evidence type="ECO:0000313" key="2">
    <source>
        <dbReference type="Proteomes" id="UP000307720"/>
    </source>
</evidence>
<keyword evidence="2" id="KW-1185">Reference proteome</keyword>
<dbReference type="EMBL" id="SRZB01000015">
    <property type="protein sequence ID" value="TGX98625.1"/>
    <property type="molecule type" value="Genomic_DNA"/>
</dbReference>
<proteinExistence type="predicted"/>
<accession>A0AC61QYS2</accession>
<name>A0AC61QYS2_9FIRM</name>
<comment type="caution">
    <text evidence="1">The sequence shown here is derived from an EMBL/GenBank/DDBJ whole genome shotgun (WGS) entry which is preliminary data.</text>
</comment>